<accession>A0A915BF22</accession>
<reference evidence="2" key="1">
    <citation type="submission" date="2022-11" db="UniProtKB">
        <authorList>
            <consortium name="WormBaseParasite"/>
        </authorList>
    </citation>
    <scope>IDENTIFICATION</scope>
</reference>
<keyword evidence="1" id="KW-1185">Reference proteome</keyword>
<proteinExistence type="predicted"/>
<evidence type="ECO:0000313" key="1">
    <source>
        <dbReference type="Proteomes" id="UP000887569"/>
    </source>
</evidence>
<dbReference type="Proteomes" id="UP000887569">
    <property type="component" value="Unplaced"/>
</dbReference>
<sequence>MSFSEVYSHREMDAAGGWEYYSPIFLEMLNAKGLKIFTNNSPISVVSDRITGWLKRSDSVLETIFEVTGIINSLSQKNAFLSLLRDY</sequence>
<dbReference type="WBParaSite" id="PgR037_g055_t01">
    <property type="protein sequence ID" value="PgR037_g055_t01"/>
    <property type="gene ID" value="PgR037_g055"/>
</dbReference>
<organism evidence="1 2">
    <name type="scientific">Parascaris univalens</name>
    <name type="common">Nematode worm</name>
    <dbReference type="NCBI Taxonomy" id="6257"/>
    <lineage>
        <taxon>Eukaryota</taxon>
        <taxon>Metazoa</taxon>
        <taxon>Ecdysozoa</taxon>
        <taxon>Nematoda</taxon>
        <taxon>Chromadorea</taxon>
        <taxon>Rhabditida</taxon>
        <taxon>Spirurina</taxon>
        <taxon>Ascaridomorpha</taxon>
        <taxon>Ascaridoidea</taxon>
        <taxon>Ascarididae</taxon>
        <taxon>Parascaris</taxon>
    </lineage>
</organism>
<name>A0A915BF22_PARUN</name>
<protein>
    <submittedName>
        <fullName evidence="2">Uncharacterized protein</fullName>
    </submittedName>
</protein>
<evidence type="ECO:0000313" key="2">
    <source>
        <dbReference type="WBParaSite" id="PgR037_g055_t01"/>
    </source>
</evidence>
<dbReference type="AlphaFoldDB" id="A0A915BF22"/>